<accession>A0A1I1JH16</accession>
<name>A0A1I1JH16_9ACTN</name>
<evidence type="ECO:0000313" key="3">
    <source>
        <dbReference type="EMBL" id="SFC47252.1"/>
    </source>
</evidence>
<organism evidence="3 4">
    <name type="scientific">Streptomyces aidingensis</name>
    <dbReference type="NCBI Taxonomy" id="910347"/>
    <lineage>
        <taxon>Bacteria</taxon>
        <taxon>Bacillati</taxon>
        <taxon>Actinomycetota</taxon>
        <taxon>Actinomycetes</taxon>
        <taxon>Kitasatosporales</taxon>
        <taxon>Streptomycetaceae</taxon>
        <taxon>Streptomyces</taxon>
    </lineage>
</organism>
<gene>
    <name evidence="3" type="ORF">SAMN05421773_103398</name>
</gene>
<dbReference type="EMBL" id="FOLM01000003">
    <property type="protein sequence ID" value="SFC47252.1"/>
    <property type="molecule type" value="Genomic_DNA"/>
</dbReference>
<keyword evidence="2" id="KW-1133">Transmembrane helix</keyword>
<reference evidence="3 4" key="1">
    <citation type="submission" date="2016-10" db="EMBL/GenBank/DDBJ databases">
        <authorList>
            <person name="de Groot N.N."/>
        </authorList>
    </citation>
    <scope>NUCLEOTIDE SEQUENCE [LARGE SCALE GENOMIC DNA]</scope>
    <source>
        <strain evidence="3 4">CGMCC 4.5739</strain>
    </source>
</reference>
<keyword evidence="2" id="KW-0812">Transmembrane</keyword>
<keyword evidence="2" id="KW-0472">Membrane</keyword>
<evidence type="ECO:0000256" key="2">
    <source>
        <dbReference type="SAM" id="Phobius"/>
    </source>
</evidence>
<feature type="transmembrane region" description="Helical" evidence="2">
    <location>
        <begin position="35"/>
        <end position="61"/>
    </location>
</feature>
<keyword evidence="4" id="KW-1185">Reference proteome</keyword>
<evidence type="ECO:0000313" key="4">
    <source>
        <dbReference type="Proteomes" id="UP000199207"/>
    </source>
</evidence>
<dbReference type="Proteomes" id="UP000199207">
    <property type="component" value="Unassembled WGS sequence"/>
</dbReference>
<dbReference type="AlphaFoldDB" id="A0A1I1JH16"/>
<sequence length="90" mass="9330">METVKAEGTGAREGGGRRAGSRIGTMGRMGSLGALAAHVLLPFLAHVGWYVIAAACLVVVITCEISSRRRTNWLVAVATLALAAVVLRLG</sequence>
<feature type="transmembrane region" description="Helical" evidence="2">
    <location>
        <begin position="73"/>
        <end position="89"/>
    </location>
</feature>
<evidence type="ECO:0000256" key="1">
    <source>
        <dbReference type="SAM" id="MobiDB-lite"/>
    </source>
</evidence>
<protein>
    <submittedName>
        <fullName evidence="3">Uncharacterized protein</fullName>
    </submittedName>
</protein>
<feature type="region of interest" description="Disordered" evidence="1">
    <location>
        <begin position="1"/>
        <end position="22"/>
    </location>
</feature>
<proteinExistence type="predicted"/>